<reference evidence="2 3" key="1">
    <citation type="journal article" date="2024" name="Int. J. Syst. Evol. Microbiol.">
        <title>Virgibacillus tibetensis sp. nov., isolated from salt lake on the Tibetan Plateau of China.</title>
        <authorList>
            <person name="Phurbu D."/>
            <person name="Liu Z.-X."/>
            <person name="Wang R."/>
            <person name="Zheng Y.-Y."/>
            <person name="Liu H.-C."/>
            <person name="Zhou Y.-G."/>
            <person name="Yu Y.-J."/>
            <person name="Li A.-H."/>
        </authorList>
    </citation>
    <scope>NUCLEOTIDE SEQUENCE [LARGE SCALE GENOMIC DNA]</scope>
    <source>
        <strain evidence="2 3">C22-A2</strain>
    </source>
</reference>
<protein>
    <recommendedName>
        <fullName evidence="1">Transcriptional repressor NrdR-like N-terminal domain-containing protein</fullName>
    </recommendedName>
</protein>
<accession>A0ABU6K9U5</accession>
<name>A0ABU6K9U5_9BACI</name>
<dbReference type="InterPro" id="IPR055173">
    <property type="entry name" value="NrdR-like_N"/>
</dbReference>
<evidence type="ECO:0000259" key="1">
    <source>
        <dbReference type="Pfam" id="PF22811"/>
    </source>
</evidence>
<comment type="caution">
    <text evidence="2">The sequence shown here is derived from an EMBL/GenBank/DDBJ whole genome shotgun (WGS) entry which is preliminary data.</text>
</comment>
<organism evidence="2 3">
    <name type="scientific">Virgibacillus tibetensis</name>
    <dbReference type="NCBI Taxonomy" id="3042313"/>
    <lineage>
        <taxon>Bacteria</taxon>
        <taxon>Bacillati</taxon>
        <taxon>Bacillota</taxon>
        <taxon>Bacilli</taxon>
        <taxon>Bacillales</taxon>
        <taxon>Bacillaceae</taxon>
        <taxon>Virgibacillus</taxon>
    </lineage>
</organism>
<dbReference type="Proteomes" id="UP001335737">
    <property type="component" value="Unassembled WGS sequence"/>
</dbReference>
<keyword evidence="3" id="KW-1185">Reference proteome</keyword>
<dbReference type="RefSeq" id="WP_327605671.1">
    <property type="nucleotide sequence ID" value="NZ_JARZFX010000001.1"/>
</dbReference>
<dbReference type="Pfam" id="PF22811">
    <property type="entry name" value="Zn_ribbon_NrdR"/>
    <property type="match status" value="1"/>
</dbReference>
<evidence type="ECO:0000313" key="3">
    <source>
        <dbReference type="Proteomes" id="UP001335737"/>
    </source>
</evidence>
<dbReference type="EMBL" id="JARZFX010000001">
    <property type="protein sequence ID" value="MEC5422098.1"/>
    <property type="molecule type" value="Genomic_DNA"/>
</dbReference>
<sequence>MECPECEDKTKVIDSRKTEVMYRRRECRSCKHRFSTYEVTQYSLLEMLDDKLPVELVDQVSNVLEKEFPTDTRRAKYENV</sequence>
<feature type="domain" description="Transcriptional repressor NrdR-like N-terminal" evidence="1">
    <location>
        <begin position="1"/>
        <end position="38"/>
    </location>
</feature>
<gene>
    <name evidence="2" type="ORF">QGM71_01145</name>
</gene>
<evidence type="ECO:0000313" key="2">
    <source>
        <dbReference type="EMBL" id="MEC5422098.1"/>
    </source>
</evidence>
<proteinExistence type="predicted"/>